<organism evidence="1 2">
    <name type="scientific">Fibrisoma montanum</name>
    <dbReference type="NCBI Taxonomy" id="2305895"/>
    <lineage>
        <taxon>Bacteria</taxon>
        <taxon>Pseudomonadati</taxon>
        <taxon>Bacteroidota</taxon>
        <taxon>Cytophagia</taxon>
        <taxon>Cytophagales</taxon>
        <taxon>Spirosomataceae</taxon>
        <taxon>Fibrisoma</taxon>
    </lineage>
</organism>
<reference evidence="1 2" key="1">
    <citation type="submission" date="2018-08" db="EMBL/GenBank/DDBJ databases">
        <title>Fibrisoma montanum sp. nov., isolated from Danxia mountain soil.</title>
        <authorList>
            <person name="Huang Y."/>
        </authorList>
    </citation>
    <scope>NUCLEOTIDE SEQUENCE [LARGE SCALE GENOMIC DNA]</scope>
    <source>
        <strain evidence="1 2">HYT19</strain>
    </source>
</reference>
<gene>
    <name evidence="1" type="ORF">DYU11_20120</name>
</gene>
<keyword evidence="2" id="KW-1185">Reference proteome</keyword>
<evidence type="ECO:0000313" key="2">
    <source>
        <dbReference type="Proteomes" id="UP000283523"/>
    </source>
</evidence>
<dbReference type="AlphaFoldDB" id="A0A418M3N6"/>
<proteinExistence type="predicted"/>
<comment type="caution">
    <text evidence="1">The sequence shown here is derived from an EMBL/GenBank/DDBJ whole genome shotgun (WGS) entry which is preliminary data.</text>
</comment>
<name>A0A418M3N6_9BACT</name>
<dbReference type="Proteomes" id="UP000283523">
    <property type="component" value="Unassembled WGS sequence"/>
</dbReference>
<evidence type="ECO:0000313" key="1">
    <source>
        <dbReference type="EMBL" id="RIV20360.1"/>
    </source>
</evidence>
<accession>A0A418M3N6</accession>
<protein>
    <submittedName>
        <fullName evidence="1">Uncharacterized protein</fullName>
    </submittedName>
</protein>
<sequence>MGKDGTLITERSYVASDLLAMIEPTMVSYAEAIELYHACQSLDTCRAVIDLAHRGHLPLWAAWEVWRAGRG</sequence>
<dbReference type="EMBL" id="QXED01000006">
    <property type="protein sequence ID" value="RIV20360.1"/>
    <property type="molecule type" value="Genomic_DNA"/>
</dbReference>